<dbReference type="PANTHER" id="PTHR44269:SF1">
    <property type="entry name" value="DEHYDROGENASE_REDUCTASE SDR FAMILY MEMBER 7"/>
    <property type="match status" value="1"/>
</dbReference>
<evidence type="ECO:0000313" key="5">
    <source>
        <dbReference type="Proteomes" id="UP000735302"/>
    </source>
</evidence>
<dbReference type="InterPro" id="IPR020904">
    <property type="entry name" value="Sc_DH/Rdtase_CS"/>
</dbReference>
<dbReference type="PROSITE" id="PS00061">
    <property type="entry name" value="ADH_SHORT"/>
    <property type="match status" value="1"/>
</dbReference>
<keyword evidence="5" id="KW-1185">Reference proteome</keyword>
<dbReference type="PANTHER" id="PTHR44269">
    <property type="entry name" value="DEHYDROGENASE/REDUCTASE SDR FAMILY MEMBER 7-RELATED"/>
    <property type="match status" value="1"/>
</dbReference>
<dbReference type="Proteomes" id="UP000735302">
    <property type="component" value="Unassembled WGS sequence"/>
</dbReference>
<feature type="transmembrane region" description="Helical" evidence="3">
    <location>
        <begin position="55"/>
        <end position="87"/>
    </location>
</feature>
<dbReference type="AlphaFoldDB" id="A0AAV4B1T6"/>
<dbReference type="CDD" id="cd05332">
    <property type="entry name" value="11beta-HSD1_like_SDR_c"/>
    <property type="match status" value="1"/>
</dbReference>
<dbReference type="InterPro" id="IPR053011">
    <property type="entry name" value="SDR_family_member_7"/>
</dbReference>
<name>A0AAV4B1T6_9GAST</name>
<keyword evidence="1" id="KW-0560">Oxidoreductase</keyword>
<dbReference type="InterPro" id="IPR002347">
    <property type="entry name" value="SDR_fam"/>
</dbReference>
<dbReference type="PRINTS" id="PR00081">
    <property type="entry name" value="GDHRDH"/>
</dbReference>
<proteinExistence type="inferred from homology"/>
<comment type="caution">
    <text evidence="4">The sequence shown here is derived from an EMBL/GenBank/DDBJ whole genome shotgun (WGS) entry which is preliminary data.</text>
</comment>
<comment type="similarity">
    <text evidence="2">Belongs to the short-chain dehydrogenases/reductases (SDR) family.</text>
</comment>
<keyword evidence="3" id="KW-0812">Transmembrane</keyword>
<evidence type="ECO:0000256" key="3">
    <source>
        <dbReference type="SAM" id="Phobius"/>
    </source>
</evidence>
<dbReference type="PRINTS" id="PR00080">
    <property type="entry name" value="SDRFAMILY"/>
</dbReference>
<accession>A0AAV4B1T6</accession>
<evidence type="ECO:0000256" key="2">
    <source>
        <dbReference type="RuleBase" id="RU000363"/>
    </source>
</evidence>
<protein>
    <submittedName>
        <fullName evidence="4">Dehydrogenase/reductase sdr family member</fullName>
    </submittedName>
</protein>
<dbReference type="GO" id="GO:0016491">
    <property type="term" value="F:oxidoreductase activity"/>
    <property type="evidence" value="ECO:0007669"/>
    <property type="project" value="UniProtKB-KW"/>
</dbReference>
<dbReference type="EMBL" id="BLXT01004481">
    <property type="protein sequence ID" value="GFO13182.1"/>
    <property type="molecule type" value="Genomic_DNA"/>
</dbReference>
<dbReference type="SUPFAM" id="SSF51735">
    <property type="entry name" value="NAD(P)-binding Rossmann-fold domains"/>
    <property type="match status" value="1"/>
</dbReference>
<dbReference type="InterPro" id="IPR036291">
    <property type="entry name" value="NAD(P)-bd_dom_sf"/>
</dbReference>
<sequence length="384" mass="43391">MFAYDLRITNAILSYDFEEWRKGRQPGLTCFTWATCEPQTLRDPRLPSLRATQPLVAAAMLCLLWSLFQAAAVIVTLLVLALFVLILRSDADHLTVFWERFGAKAEILGGKVVWITGASSGIGEHLAYQLTQVGCKVIISARREDQLNKVKDACLASAKCRTKAEDILVLPLDVSQYDTHKDAVQTVLDKFDHIDILINNAGRGMRGKWWEVDFKVDREMWELNVLGPVSLTHCVLPHMMKRRQGHIVAVSSIAGLFPAARTRSYTGAKHAVQGYFGILRHEMFEYNIDVTLLCPGPIHSEFTTVQLTSSGKPLGRDTALKRMSTERCAYLSCVAIANRMFESWISENPALLLVYFYQWFPTLFKWILGPRIVKMMIQKEGGDY</sequence>
<evidence type="ECO:0000313" key="4">
    <source>
        <dbReference type="EMBL" id="GFO13182.1"/>
    </source>
</evidence>
<dbReference type="Gene3D" id="3.40.50.720">
    <property type="entry name" value="NAD(P)-binding Rossmann-like Domain"/>
    <property type="match status" value="1"/>
</dbReference>
<gene>
    <name evidence="4" type="ORF">PoB_003968700</name>
</gene>
<dbReference type="Pfam" id="PF00106">
    <property type="entry name" value="adh_short"/>
    <property type="match status" value="1"/>
</dbReference>
<keyword evidence="3" id="KW-1133">Transmembrane helix</keyword>
<keyword evidence="3" id="KW-0472">Membrane</keyword>
<reference evidence="4 5" key="1">
    <citation type="journal article" date="2021" name="Elife">
        <title>Chloroplast acquisition without the gene transfer in kleptoplastic sea slugs, Plakobranchus ocellatus.</title>
        <authorList>
            <person name="Maeda T."/>
            <person name="Takahashi S."/>
            <person name="Yoshida T."/>
            <person name="Shimamura S."/>
            <person name="Takaki Y."/>
            <person name="Nagai Y."/>
            <person name="Toyoda A."/>
            <person name="Suzuki Y."/>
            <person name="Arimoto A."/>
            <person name="Ishii H."/>
            <person name="Satoh N."/>
            <person name="Nishiyama T."/>
            <person name="Hasebe M."/>
            <person name="Maruyama T."/>
            <person name="Minagawa J."/>
            <person name="Obokata J."/>
            <person name="Shigenobu S."/>
        </authorList>
    </citation>
    <scope>NUCLEOTIDE SEQUENCE [LARGE SCALE GENOMIC DNA]</scope>
</reference>
<evidence type="ECO:0000256" key="1">
    <source>
        <dbReference type="ARBA" id="ARBA00023002"/>
    </source>
</evidence>
<organism evidence="4 5">
    <name type="scientific">Plakobranchus ocellatus</name>
    <dbReference type="NCBI Taxonomy" id="259542"/>
    <lineage>
        <taxon>Eukaryota</taxon>
        <taxon>Metazoa</taxon>
        <taxon>Spiralia</taxon>
        <taxon>Lophotrochozoa</taxon>
        <taxon>Mollusca</taxon>
        <taxon>Gastropoda</taxon>
        <taxon>Heterobranchia</taxon>
        <taxon>Euthyneura</taxon>
        <taxon>Panpulmonata</taxon>
        <taxon>Sacoglossa</taxon>
        <taxon>Placobranchoidea</taxon>
        <taxon>Plakobranchidae</taxon>
        <taxon>Plakobranchus</taxon>
    </lineage>
</organism>